<comment type="caution">
    <text evidence="9">The sequence shown here is derived from an EMBL/GenBank/DDBJ whole genome shotgun (WGS) entry which is preliminary data.</text>
</comment>
<accession>A0A9D5C407</accession>
<feature type="region of interest" description="Disordered" evidence="7">
    <location>
        <begin position="366"/>
        <end position="387"/>
    </location>
</feature>
<dbReference type="GO" id="GO:0003700">
    <property type="term" value="F:DNA-binding transcription factor activity"/>
    <property type="evidence" value="ECO:0007669"/>
    <property type="project" value="InterPro"/>
</dbReference>
<gene>
    <name evidence="9" type="ORF">J5N97_027449</name>
</gene>
<keyword evidence="5" id="KW-0804">Transcription</keyword>
<organism evidence="9 10">
    <name type="scientific">Dioscorea zingiberensis</name>
    <dbReference type="NCBI Taxonomy" id="325984"/>
    <lineage>
        <taxon>Eukaryota</taxon>
        <taxon>Viridiplantae</taxon>
        <taxon>Streptophyta</taxon>
        <taxon>Embryophyta</taxon>
        <taxon>Tracheophyta</taxon>
        <taxon>Spermatophyta</taxon>
        <taxon>Magnoliopsida</taxon>
        <taxon>Liliopsida</taxon>
        <taxon>Dioscoreales</taxon>
        <taxon>Dioscoreaceae</taxon>
        <taxon>Dioscorea</taxon>
    </lineage>
</organism>
<dbReference type="PROSITE" id="PS00036">
    <property type="entry name" value="BZIP_BASIC"/>
    <property type="match status" value="1"/>
</dbReference>
<evidence type="ECO:0000256" key="7">
    <source>
        <dbReference type="SAM" id="MobiDB-lite"/>
    </source>
</evidence>
<dbReference type="Proteomes" id="UP001085076">
    <property type="component" value="Miscellaneous, Linkage group lg08"/>
</dbReference>
<comment type="subcellular location">
    <subcellularLocation>
        <location evidence="1">Nucleus</location>
    </subcellularLocation>
</comment>
<reference evidence="9" key="2">
    <citation type="journal article" date="2022" name="Hortic Res">
        <title>The genome of Dioscorea zingiberensis sheds light on the biosynthesis, origin and evolution of the medicinally important diosgenin saponins.</title>
        <authorList>
            <person name="Li Y."/>
            <person name="Tan C."/>
            <person name="Li Z."/>
            <person name="Guo J."/>
            <person name="Li S."/>
            <person name="Chen X."/>
            <person name="Wang C."/>
            <person name="Dai X."/>
            <person name="Yang H."/>
            <person name="Song W."/>
            <person name="Hou L."/>
            <person name="Xu J."/>
            <person name="Tong Z."/>
            <person name="Xu A."/>
            <person name="Yuan X."/>
            <person name="Wang W."/>
            <person name="Yang Q."/>
            <person name="Chen L."/>
            <person name="Sun Z."/>
            <person name="Wang K."/>
            <person name="Pan B."/>
            <person name="Chen J."/>
            <person name="Bao Y."/>
            <person name="Liu F."/>
            <person name="Qi X."/>
            <person name="Gang D.R."/>
            <person name="Wen J."/>
            <person name="Li J."/>
        </authorList>
    </citation>
    <scope>NUCLEOTIDE SEQUENCE</scope>
    <source>
        <strain evidence="9">Dzin_1.0</strain>
    </source>
</reference>
<keyword evidence="4" id="KW-0238">DNA-binding</keyword>
<dbReference type="GO" id="GO:0000976">
    <property type="term" value="F:transcription cis-regulatory region binding"/>
    <property type="evidence" value="ECO:0007669"/>
    <property type="project" value="UniProtKB-ARBA"/>
</dbReference>
<dbReference type="Pfam" id="PF16596">
    <property type="entry name" value="MFMR_assoc"/>
    <property type="match status" value="1"/>
</dbReference>
<sequence length="387" mass="40676">MGSGEESAAHGKPAKPTATSAAATTAAPATAQETPATPLYPDWGTSIQAFYGAGPGAPPPAFFPSSVAGSPQPHPYVWGGQHLIPAYGTPIPFPAMYPHGGMYVHPAGAAYPSGEVEGRPPDAKDQSSGKKKTKVGVGSAGDPVQGKSGDGGRATSGSADDDATQSEYEGSSDGKDDESNEPQDFAARKNSAEVPQHATAAQCNSTTAESSYSGKGHHASKLPVLAPGRAVLPCPTTNLSIGMDMWNSPHAEAALIKARPGMASPPIVGRKNAIGEQQWMQDERELKRQKRKQSNRESARRSRQRKQQECEDLARRVDQLNNENSALRSEIEELNKDCKKLESENASIVEELKRSYGPGVLSAFEAGNGDLSSAMPVDGESNGHAHQ</sequence>
<dbReference type="SMART" id="SM00338">
    <property type="entry name" value="BRLZ"/>
    <property type="match status" value="1"/>
</dbReference>
<evidence type="ECO:0000259" key="8">
    <source>
        <dbReference type="PROSITE" id="PS50217"/>
    </source>
</evidence>
<dbReference type="PROSITE" id="PS50217">
    <property type="entry name" value="BZIP"/>
    <property type="match status" value="1"/>
</dbReference>
<keyword evidence="6" id="KW-0539">Nucleus</keyword>
<feature type="compositionally biased region" description="Basic and acidic residues" evidence="7">
    <location>
        <begin position="116"/>
        <end position="128"/>
    </location>
</feature>
<dbReference type="EMBL" id="JAGGNH010000008">
    <property type="protein sequence ID" value="KAJ0966311.1"/>
    <property type="molecule type" value="Genomic_DNA"/>
</dbReference>
<feature type="region of interest" description="Disordered" evidence="7">
    <location>
        <begin position="274"/>
        <end position="326"/>
    </location>
</feature>
<dbReference type="Pfam" id="PF00170">
    <property type="entry name" value="bZIP_1"/>
    <property type="match status" value="1"/>
</dbReference>
<evidence type="ECO:0000313" key="10">
    <source>
        <dbReference type="Proteomes" id="UP001085076"/>
    </source>
</evidence>
<dbReference type="GO" id="GO:0005634">
    <property type="term" value="C:nucleus"/>
    <property type="evidence" value="ECO:0007669"/>
    <property type="project" value="UniProtKB-SubCell"/>
</dbReference>
<dbReference type="Pfam" id="PF07777">
    <property type="entry name" value="MFMR"/>
    <property type="match status" value="1"/>
</dbReference>
<evidence type="ECO:0000256" key="2">
    <source>
        <dbReference type="ARBA" id="ARBA00007163"/>
    </source>
</evidence>
<dbReference type="PANTHER" id="PTHR45967">
    <property type="entry name" value="G-BOX-BINDING FACTOR 3-RELATED"/>
    <property type="match status" value="1"/>
</dbReference>
<evidence type="ECO:0000313" key="9">
    <source>
        <dbReference type="EMBL" id="KAJ0966311.1"/>
    </source>
</evidence>
<dbReference type="InterPro" id="IPR046347">
    <property type="entry name" value="bZIP_sf"/>
</dbReference>
<feature type="region of interest" description="Disordered" evidence="7">
    <location>
        <begin position="113"/>
        <end position="230"/>
    </location>
</feature>
<name>A0A9D5C407_9LILI</name>
<evidence type="ECO:0000256" key="4">
    <source>
        <dbReference type="ARBA" id="ARBA00023125"/>
    </source>
</evidence>
<feature type="region of interest" description="Disordered" evidence="7">
    <location>
        <begin position="1"/>
        <end position="42"/>
    </location>
</feature>
<evidence type="ECO:0000256" key="1">
    <source>
        <dbReference type="ARBA" id="ARBA00004123"/>
    </source>
</evidence>
<feature type="compositionally biased region" description="Basic and acidic residues" evidence="7">
    <location>
        <begin position="294"/>
        <end position="318"/>
    </location>
</feature>
<dbReference type="InterPro" id="IPR012900">
    <property type="entry name" value="MFMR"/>
</dbReference>
<dbReference type="InterPro" id="IPR044827">
    <property type="entry name" value="GBF-like"/>
</dbReference>
<dbReference type="InterPro" id="IPR045314">
    <property type="entry name" value="bZIP_plant_GBF1"/>
</dbReference>
<proteinExistence type="inferred from homology"/>
<keyword evidence="3" id="KW-0805">Transcription regulation</keyword>
<protein>
    <recommendedName>
        <fullName evidence="8">BZIP domain-containing protein</fullName>
    </recommendedName>
</protein>
<comment type="similarity">
    <text evidence="2">Belongs to the bZIP family.</text>
</comment>
<dbReference type="PANTHER" id="PTHR45967:SF38">
    <property type="entry name" value="G-BOX-BINDING FACTOR 2"/>
    <property type="match status" value="1"/>
</dbReference>
<evidence type="ECO:0000256" key="5">
    <source>
        <dbReference type="ARBA" id="ARBA00023163"/>
    </source>
</evidence>
<dbReference type="AlphaFoldDB" id="A0A9D5C407"/>
<evidence type="ECO:0000256" key="3">
    <source>
        <dbReference type="ARBA" id="ARBA00023015"/>
    </source>
</evidence>
<feature type="compositionally biased region" description="Polar residues" evidence="7">
    <location>
        <begin position="199"/>
        <end position="213"/>
    </location>
</feature>
<reference evidence="9" key="1">
    <citation type="submission" date="2021-03" db="EMBL/GenBank/DDBJ databases">
        <authorList>
            <person name="Li Z."/>
            <person name="Yang C."/>
        </authorList>
    </citation>
    <scope>NUCLEOTIDE SEQUENCE</scope>
    <source>
        <strain evidence="9">Dzin_1.0</strain>
        <tissue evidence="9">Leaf</tissue>
    </source>
</reference>
<dbReference type="Gene3D" id="1.20.5.170">
    <property type="match status" value="1"/>
</dbReference>
<evidence type="ECO:0000256" key="6">
    <source>
        <dbReference type="ARBA" id="ARBA00023242"/>
    </source>
</evidence>
<feature type="compositionally biased region" description="Low complexity" evidence="7">
    <location>
        <begin position="14"/>
        <end position="37"/>
    </location>
</feature>
<keyword evidence="10" id="KW-1185">Reference proteome</keyword>
<dbReference type="SUPFAM" id="SSF57959">
    <property type="entry name" value="Leucine zipper domain"/>
    <property type="match status" value="1"/>
</dbReference>
<dbReference type="InterPro" id="IPR004827">
    <property type="entry name" value="bZIP"/>
</dbReference>
<dbReference type="OrthoDB" id="1642657at2759"/>
<feature type="domain" description="BZIP" evidence="8">
    <location>
        <begin position="285"/>
        <end position="348"/>
    </location>
</feature>
<dbReference type="CDD" id="cd14702">
    <property type="entry name" value="bZIP_plant_GBF1"/>
    <property type="match status" value="1"/>
</dbReference>